<evidence type="ECO:0008006" key="4">
    <source>
        <dbReference type="Google" id="ProtNLM"/>
    </source>
</evidence>
<reference evidence="3" key="1">
    <citation type="submission" date="2016-10" db="EMBL/GenBank/DDBJ databases">
        <authorList>
            <person name="Varghese N."/>
            <person name="Submissions S."/>
        </authorList>
    </citation>
    <scope>NUCLEOTIDE SEQUENCE [LARGE SCALE GENOMIC DNA]</scope>
    <source>
        <strain evidence="3">2SM5</strain>
    </source>
</reference>
<dbReference type="Proteomes" id="UP000243426">
    <property type="component" value="Chromosome I"/>
</dbReference>
<evidence type="ECO:0000313" key="2">
    <source>
        <dbReference type="EMBL" id="SDS74506.1"/>
    </source>
</evidence>
<evidence type="ECO:0000256" key="1">
    <source>
        <dbReference type="SAM" id="Phobius"/>
    </source>
</evidence>
<feature type="transmembrane region" description="Helical" evidence="1">
    <location>
        <begin position="31"/>
        <end position="57"/>
    </location>
</feature>
<evidence type="ECO:0000313" key="3">
    <source>
        <dbReference type="Proteomes" id="UP000243426"/>
    </source>
</evidence>
<dbReference type="Pfam" id="PF11293">
    <property type="entry name" value="DUF3094"/>
    <property type="match status" value="1"/>
</dbReference>
<proteinExistence type="predicted"/>
<organism evidence="2 3">
    <name type="scientific">Halopseudomonas litoralis</name>
    <dbReference type="NCBI Taxonomy" id="797277"/>
    <lineage>
        <taxon>Bacteria</taxon>
        <taxon>Pseudomonadati</taxon>
        <taxon>Pseudomonadota</taxon>
        <taxon>Gammaproteobacteria</taxon>
        <taxon>Pseudomonadales</taxon>
        <taxon>Pseudomonadaceae</taxon>
        <taxon>Halopseudomonas</taxon>
    </lineage>
</organism>
<keyword evidence="1" id="KW-1133">Transmembrane helix</keyword>
<dbReference type="STRING" id="797277.SAMN05216198_2666"/>
<dbReference type="EMBL" id="LT629748">
    <property type="protein sequence ID" value="SDS74506.1"/>
    <property type="molecule type" value="Genomic_DNA"/>
</dbReference>
<name>A0A1H1UQL8_9GAMM</name>
<gene>
    <name evidence="2" type="ORF">SAMN05216198_2666</name>
</gene>
<protein>
    <recommendedName>
        <fullName evidence="4">DUF3094 domain-containing protein</fullName>
    </recommendedName>
</protein>
<dbReference type="RefSeq" id="WP_090274055.1">
    <property type="nucleotide sequence ID" value="NZ_LT629748.1"/>
</dbReference>
<dbReference type="AlphaFoldDB" id="A0A1H1UQL8"/>
<keyword evidence="1" id="KW-0812">Transmembrane</keyword>
<keyword evidence="3" id="KW-1185">Reference proteome</keyword>
<dbReference type="OrthoDB" id="7030240at2"/>
<accession>A0A1H1UQL8</accession>
<keyword evidence="1" id="KW-0472">Membrane</keyword>
<sequence length="58" mass="6670">MASRLYPEDQKRVEEYLNSPLHKVERKPFKVWWLLMAIIGAVFGLGLLARFLAALVLA</sequence>
<dbReference type="InterPro" id="IPR021444">
    <property type="entry name" value="DUF3094"/>
</dbReference>